<name>A0ACD1BGH0_9CLOT</name>
<evidence type="ECO:0000313" key="2">
    <source>
        <dbReference type="Proteomes" id="UP000594603"/>
    </source>
</evidence>
<sequence>MKMIKCTVSNCSHNKSEVCYADRINIGGTCSKKCNDTCCGSFLDKHLYSDLTNSACSNSSAEGSSPCDCIVCSVETCKFNSQSLCSLGSIDVSSDTEVQLYTQANCKSFENN</sequence>
<evidence type="ECO:0000313" key="1">
    <source>
        <dbReference type="EMBL" id="QPJ86512.1"/>
    </source>
</evidence>
<organism evidence="1 2">
    <name type="scientific">Candidatus Sarcina troglodytae</name>
    <dbReference type="NCBI Taxonomy" id="2726954"/>
    <lineage>
        <taxon>Bacteria</taxon>
        <taxon>Bacillati</taxon>
        <taxon>Bacillota</taxon>
        <taxon>Clostridia</taxon>
        <taxon>Eubacteriales</taxon>
        <taxon>Clostridiaceae</taxon>
        <taxon>Sarcina</taxon>
    </lineage>
</organism>
<dbReference type="EMBL" id="CP051754">
    <property type="protein sequence ID" value="QPJ86512.1"/>
    <property type="molecule type" value="Genomic_DNA"/>
</dbReference>
<proteinExistence type="predicted"/>
<accession>A0ACD1BGH0</accession>
<reference evidence="1" key="1">
    <citation type="submission" date="2020-04" db="EMBL/GenBank/DDBJ databases">
        <title>A novel bacterium ('Candidatus Sarcina troglodytae' sp. nov.) linked to a protracted, uniformly lethal epizootic among sanctuary western chimpanzees (Pan troglodytes verus) in Sierra Leone.</title>
        <authorList>
            <person name="Owens L.A."/>
            <person name="Colitti B."/>
            <person name="Hirji I."/>
            <person name="Pizaro A."/>
            <person name="Jaffe J.E."/>
            <person name="Moittie S."/>
            <person name="Bishop-Lilly K.A."/>
            <person name="Estrella L.A."/>
            <person name="Voegtly L.J."/>
            <person name="Kuhn J.H."/>
            <person name="Suen G."/>
            <person name="Deblois C.L."/>
            <person name="Dunn C."/>
            <person name="Juan-Salles C."/>
            <person name="Goldberg T.L."/>
        </authorList>
    </citation>
    <scope>NUCLEOTIDE SEQUENCE</scope>
    <source>
        <strain evidence="1">JB2</strain>
    </source>
</reference>
<dbReference type="Proteomes" id="UP000594603">
    <property type="component" value="Chromosome"/>
</dbReference>
<gene>
    <name evidence="1" type="ORF">HH195_04295</name>
</gene>
<protein>
    <submittedName>
        <fullName evidence="1">DUF1540 domain-containing protein</fullName>
    </submittedName>
</protein>
<keyword evidence="2" id="KW-1185">Reference proteome</keyword>